<evidence type="ECO:0000256" key="1">
    <source>
        <dbReference type="ARBA" id="ARBA00004123"/>
    </source>
</evidence>
<evidence type="ECO:0000256" key="4">
    <source>
        <dbReference type="SAM" id="MobiDB-lite"/>
    </source>
</evidence>
<feature type="domain" description="Zn(2)-C6 fungal-type" evidence="5">
    <location>
        <begin position="15"/>
        <end position="47"/>
    </location>
</feature>
<evidence type="ECO:0000256" key="3">
    <source>
        <dbReference type="ARBA" id="ARBA00023242"/>
    </source>
</evidence>
<evidence type="ECO:0000313" key="7">
    <source>
        <dbReference type="Proteomes" id="UP000028045"/>
    </source>
</evidence>
<dbReference type="InterPro" id="IPR007219">
    <property type="entry name" value="XnlR_reg_dom"/>
</dbReference>
<sequence>MNRGAPRRRNGRLQACDPCRSRKVACDHTQPACLRCRRRKQDQECIYTISDNVHPASVTSNCNARDSYTIRSLLASARPSTSFEAHSSASTPHSSRARCNTASNLTTPTLSNHASDSPKLPPRVVGYLGFTSHSPLYQETSHRLSRLQGTTSAVPTSTSTTDQEPSNRNDFKPLSPETLDMCQAVLGSLPLLDSLRVTNPPRTPINIRDGWAMIIAKRVMESLQSHIGSEEEGRHSRLEELGRLLCQNTARPVFEEAVNVEEWMTSYTGDNLRWESIGVIFTYYDEPKNSSKLTTEGNRREGRGSPSRRFFLQNLNLCIKLSRTFSDGNLLLLHLYGRRAILVSVSEGDAVLSCWEAHSKTVALLTFMGLHTEQETSSYVPTFTSELRRRLFANIFNVDKDFSSTGGRPPLLSARYVSTSPPLDLRDEAFLGNTEAFKEAVSEVDELGWNTNGVMSPATLSRSRTILAYIHDELLGLALANKKSVRMEDIMAVKKKAQEVINELPQCIIYREEDIHDYSIRYELVLGCMFIREEYLVNLFLVERLLQRQGVNVDAELLLISFEMVTLTLKFWIHQDRFCGAINDFEGLVLGFGAPGGGVLSMELLRPTFSGPHHPRNRNITRSSIIQQLSLLVGFLGWVGPDAPNADLCAGCRTVIQHVLDHTFNHGVTLSTDQEQPNMFHQRKDGMDCVLGEPEYGGDADFGFDLLDTFSWLRNDDLGIWGTQDSVMM</sequence>
<dbReference type="CDD" id="cd12148">
    <property type="entry name" value="fungal_TF_MHR"/>
    <property type="match status" value="1"/>
</dbReference>
<dbReference type="GO" id="GO:0008270">
    <property type="term" value="F:zinc ion binding"/>
    <property type="evidence" value="ECO:0007669"/>
    <property type="project" value="InterPro"/>
</dbReference>
<feature type="compositionally biased region" description="Low complexity" evidence="4">
    <location>
        <begin position="150"/>
        <end position="161"/>
    </location>
</feature>
<proteinExistence type="predicted"/>
<dbReference type="PROSITE" id="PS50048">
    <property type="entry name" value="ZN2_CY6_FUNGAL_2"/>
    <property type="match status" value="1"/>
</dbReference>
<gene>
    <name evidence="6" type="ORF">S7711_01293</name>
</gene>
<dbReference type="Pfam" id="PF00172">
    <property type="entry name" value="Zn_clus"/>
    <property type="match status" value="1"/>
</dbReference>
<feature type="compositionally biased region" description="Polar residues" evidence="4">
    <location>
        <begin position="83"/>
        <end position="115"/>
    </location>
</feature>
<dbReference type="InterPro" id="IPR036864">
    <property type="entry name" value="Zn2-C6_fun-type_DNA-bd_sf"/>
</dbReference>
<dbReference type="EMBL" id="KL647405">
    <property type="protein sequence ID" value="KEY74944.1"/>
    <property type="molecule type" value="Genomic_DNA"/>
</dbReference>
<dbReference type="InterPro" id="IPR050613">
    <property type="entry name" value="Sec_Metabolite_Reg"/>
</dbReference>
<dbReference type="GO" id="GO:0005634">
    <property type="term" value="C:nucleus"/>
    <property type="evidence" value="ECO:0007669"/>
    <property type="project" value="UniProtKB-SubCell"/>
</dbReference>
<dbReference type="OrthoDB" id="6612291at2759"/>
<feature type="region of interest" description="Disordered" evidence="4">
    <location>
        <begin position="83"/>
        <end position="118"/>
    </location>
</feature>
<evidence type="ECO:0000313" key="6">
    <source>
        <dbReference type="EMBL" id="KEY74944.1"/>
    </source>
</evidence>
<dbReference type="SMART" id="SM00066">
    <property type="entry name" value="GAL4"/>
    <property type="match status" value="1"/>
</dbReference>
<keyword evidence="3" id="KW-0539">Nucleus</keyword>
<dbReference type="InterPro" id="IPR001138">
    <property type="entry name" value="Zn2Cys6_DnaBD"/>
</dbReference>
<accession>A0A084BBL5</accession>
<dbReference type="GO" id="GO:0006351">
    <property type="term" value="P:DNA-templated transcription"/>
    <property type="evidence" value="ECO:0007669"/>
    <property type="project" value="InterPro"/>
</dbReference>
<keyword evidence="7" id="KW-1185">Reference proteome</keyword>
<organism evidence="6 7">
    <name type="scientific">Stachybotrys chartarum (strain CBS 109288 / IBT 7711)</name>
    <name type="common">Toxic black mold</name>
    <name type="synonym">Stilbospora chartarum</name>
    <dbReference type="NCBI Taxonomy" id="1280523"/>
    <lineage>
        <taxon>Eukaryota</taxon>
        <taxon>Fungi</taxon>
        <taxon>Dikarya</taxon>
        <taxon>Ascomycota</taxon>
        <taxon>Pezizomycotina</taxon>
        <taxon>Sordariomycetes</taxon>
        <taxon>Hypocreomycetidae</taxon>
        <taxon>Hypocreales</taxon>
        <taxon>Stachybotryaceae</taxon>
        <taxon>Stachybotrys</taxon>
    </lineage>
</organism>
<dbReference type="CDD" id="cd00067">
    <property type="entry name" value="GAL4"/>
    <property type="match status" value="1"/>
</dbReference>
<dbReference type="SUPFAM" id="SSF57701">
    <property type="entry name" value="Zn2/Cys6 DNA-binding domain"/>
    <property type="match status" value="1"/>
</dbReference>
<dbReference type="Pfam" id="PF04082">
    <property type="entry name" value="Fungal_trans"/>
    <property type="match status" value="1"/>
</dbReference>
<feature type="region of interest" description="Disordered" evidence="4">
    <location>
        <begin position="139"/>
        <end position="175"/>
    </location>
</feature>
<dbReference type="PROSITE" id="PS00463">
    <property type="entry name" value="ZN2_CY6_FUNGAL_1"/>
    <property type="match status" value="1"/>
</dbReference>
<name>A0A084BBL5_STACB</name>
<dbReference type="PANTHER" id="PTHR31001">
    <property type="entry name" value="UNCHARACTERIZED TRANSCRIPTIONAL REGULATORY PROTEIN"/>
    <property type="match status" value="1"/>
</dbReference>
<protein>
    <recommendedName>
        <fullName evidence="5">Zn(2)-C6 fungal-type domain-containing protein</fullName>
    </recommendedName>
</protein>
<evidence type="ECO:0000256" key="2">
    <source>
        <dbReference type="ARBA" id="ARBA00022723"/>
    </source>
</evidence>
<dbReference type="HOGENOM" id="CLU_013296_1_1_1"/>
<evidence type="ECO:0000259" key="5">
    <source>
        <dbReference type="PROSITE" id="PS50048"/>
    </source>
</evidence>
<dbReference type="GO" id="GO:0000981">
    <property type="term" value="F:DNA-binding transcription factor activity, RNA polymerase II-specific"/>
    <property type="evidence" value="ECO:0007669"/>
    <property type="project" value="InterPro"/>
</dbReference>
<dbReference type="Gene3D" id="4.10.240.10">
    <property type="entry name" value="Zn(2)-C6 fungal-type DNA-binding domain"/>
    <property type="match status" value="1"/>
</dbReference>
<dbReference type="PANTHER" id="PTHR31001:SF40">
    <property type="entry name" value="ZN(II)2CYS6 TRANSCRIPTION FACTOR (EUROFUNG)"/>
    <property type="match status" value="1"/>
</dbReference>
<dbReference type="GO" id="GO:0003677">
    <property type="term" value="F:DNA binding"/>
    <property type="evidence" value="ECO:0007669"/>
    <property type="project" value="InterPro"/>
</dbReference>
<dbReference type="Proteomes" id="UP000028045">
    <property type="component" value="Unassembled WGS sequence"/>
</dbReference>
<dbReference type="SMART" id="SM00906">
    <property type="entry name" value="Fungal_trans"/>
    <property type="match status" value="1"/>
</dbReference>
<comment type="subcellular location">
    <subcellularLocation>
        <location evidence="1">Nucleus</location>
    </subcellularLocation>
</comment>
<dbReference type="AlphaFoldDB" id="A0A084BBL5"/>
<reference evidence="6 7" key="1">
    <citation type="journal article" date="2014" name="BMC Genomics">
        <title>Comparative genome sequencing reveals chemotype-specific gene clusters in the toxigenic black mold Stachybotrys.</title>
        <authorList>
            <person name="Semeiks J."/>
            <person name="Borek D."/>
            <person name="Otwinowski Z."/>
            <person name="Grishin N.V."/>
        </authorList>
    </citation>
    <scope>NUCLEOTIDE SEQUENCE [LARGE SCALE GENOMIC DNA]</scope>
    <source>
        <strain evidence="7">CBS 109288 / IBT 7711</strain>
    </source>
</reference>
<keyword evidence="2" id="KW-0479">Metal-binding</keyword>